<organism evidence="5 6">
    <name type="scientific">Candidatus Xenohaliotis californiensis</name>
    <dbReference type="NCBI Taxonomy" id="84677"/>
    <lineage>
        <taxon>Bacteria</taxon>
        <taxon>Pseudomonadati</taxon>
        <taxon>Pseudomonadota</taxon>
        <taxon>Alphaproteobacteria</taxon>
        <taxon>Rickettsiales</taxon>
        <taxon>Anaplasmataceae</taxon>
        <taxon>Candidatus Xenohaliotis</taxon>
    </lineage>
</organism>
<feature type="repeat" description="ANK" evidence="3">
    <location>
        <begin position="111"/>
        <end position="143"/>
    </location>
</feature>
<dbReference type="PROSITE" id="PS51724">
    <property type="entry name" value="SPOR"/>
    <property type="match status" value="1"/>
</dbReference>
<dbReference type="Gene3D" id="3.30.70.1070">
    <property type="entry name" value="Sporulation related repeat"/>
    <property type="match status" value="1"/>
</dbReference>
<feature type="domain" description="SPOR" evidence="4">
    <location>
        <begin position="288"/>
        <end position="375"/>
    </location>
</feature>
<dbReference type="SMART" id="SM00248">
    <property type="entry name" value="ANK"/>
    <property type="match status" value="4"/>
</dbReference>
<keyword evidence="2 3" id="KW-0040">ANK repeat</keyword>
<keyword evidence="1" id="KW-0677">Repeat</keyword>
<dbReference type="InterPro" id="IPR036680">
    <property type="entry name" value="SPOR-like_sf"/>
</dbReference>
<accession>A0ABM9N8R0</accession>
<dbReference type="InterPro" id="IPR007730">
    <property type="entry name" value="SPOR-like_dom"/>
</dbReference>
<protein>
    <recommendedName>
        <fullName evidence="4">SPOR domain-containing protein</fullName>
    </recommendedName>
</protein>
<name>A0ABM9N8R0_9RICK</name>
<evidence type="ECO:0000259" key="4">
    <source>
        <dbReference type="PROSITE" id="PS51724"/>
    </source>
</evidence>
<dbReference type="PROSITE" id="PS50088">
    <property type="entry name" value="ANK_REPEAT"/>
    <property type="match status" value="3"/>
</dbReference>
<dbReference type="EMBL" id="CAWVOK010000026">
    <property type="protein sequence ID" value="CAK8163329.1"/>
    <property type="molecule type" value="Genomic_DNA"/>
</dbReference>
<gene>
    <name evidence="5" type="ORF">CAXC1_330089</name>
</gene>
<dbReference type="SUPFAM" id="SSF48403">
    <property type="entry name" value="Ankyrin repeat"/>
    <property type="match status" value="1"/>
</dbReference>
<dbReference type="Pfam" id="PF12796">
    <property type="entry name" value="Ank_2"/>
    <property type="match status" value="1"/>
</dbReference>
<dbReference type="Gene3D" id="1.25.40.20">
    <property type="entry name" value="Ankyrin repeat-containing domain"/>
    <property type="match status" value="1"/>
</dbReference>
<evidence type="ECO:0000256" key="2">
    <source>
        <dbReference type="ARBA" id="ARBA00023043"/>
    </source>
</evidence>
<evidence type="ECO:0000313" key="5">
    <source>
        <dbReference type="EMBL" id="CAK8163329.1"/>
    </source>
</evidence>
<reference evidence="5 6" key="1">
    <citation type="submission" date="2024-01" db="EMBL/GenBank/DDBJ databases">
        <authorList>
            <person name="Kunselman E."/>
        </authorList>
    </citation>
    <scope>NUCLEOTIDE SEQUENCE [LARGE SCALE GENOMIC DNA]</scope>
    <source>
        <strain evidence="5">2 abalone samples</strain>
    </source>
</reference>
<proteinExistence type="predicted"/>
<evidence type="ECO:0000256" key="3">
    <source>
        <dbReference type="PROSITE-ProRule" id="PRU00023"/>
    </source>
</evidence>
<dbReference type="Pfam" id="PF05036">
    <property type="entry name" value="SPOR"/>
    <property type="match status" value="1"/>
</dbReference>
<evidence type="ECO:0000313" key="6">
    <source>
        <dbReference type="Proteomes" id="UP001314181"/>
    </source>
</evidence>
<dbReference type="InterPro" id="IPR002110">
    <property type="entry name" value="Ankyrin_rpt"/>
</dbReference>
<dbReference type="Proteomes" id="UP001314181">
    <property type="component" value="Unassembled WGS sequence"/>
</dbReference>
<evidence type="ECO:0000256" key="1">
    <source>
        <dbReference type="ARBA" id="ARBA00022737"/>
    </source>
</evidence>
<dbReference type="InterPro" id="IPR036770">
    <property type="entry name" value="Ankyrin_rpt-contain_sf"/>
</dbReference>
<dbReference type="PANTHER" id="PTHR24171">
    <property type="entry name" value="ANKYRIN REPEAT DOMAIN-CONTAINING PROTEIN 39-RELATED"/>
    <property type="match status" value="1"/>
</dbReference>
<comment type="caution">
    <text evidence="5">The sequence shown here is derived from an EMBL/GenBank/DDBJ whole genome shotgun (WGS) entry which is preliminary data.</text>
</comment>
<feature type="repeat" description="ANK" evidence="3">
    <location>
        <begin position="144"/>
        <end position="176"/>
    </location>
</feature>
<dbReference type="PROSITE" id="PS50297">
    <property type="entry name" value="ANK_REP_REGION"/>
    <property type="match status" value="2"/>
</dbReference>
<keyword evidence="6" id="KW-1185">Reference proteome</keyword>
<sequence>MVMQRIANPCMAVRFRPQPEKWLGVIILTLLLLVSFASLADEEYNQTILDGDFTSLSNSSQQISVEQGHSSIARYSQFGSTPLINAVLNKDYSTAISILENGADPNDADDAGVTALHFSAIHDMNNLISALLSRNAEINKTTINNLTPLMYAASFGNHNIVKNLLDHGADVNIKSIEGKTAIDYAIQSGSVMSVKYIAQEINEMPKSLLDQTMQYAKKSSKSEQMLSIINDAIIPPSSPASNQEVVNTNKVLNINTSKKNNHIQTAELQNLKKKGGEKKERKYTHHNQKNKEYYTLYFGAFTKVEDAVSYWNIIKSKHKWLSQLSYKIEKEQFYVNKQTFYDLFVGAFSNEKDAQDIQKILVYRNISVTVLPSKNNQNDMKIADVKKIKNSIAREIAIQQEKSKLNDKKETVKKIASVEKAINDTETIIKNGTERYVLDFGIFINNIHAEKYWQNISQIQWLSMLHPAYDTTIHNNIDKSVVSLKAGFMVDKELAENMADILTSVGIRVRALSLDYTPKGMSLVSKNNLFNKFHYSSYYPDNIKQQKDSQNKLLKIEVREAIPFEDNGNSDISSFNKATVNIKISSYKNRYIAALAIAKAGKYFKIDQHAVTISPSKRAIAYLTINNTNVNAACNYFIEQGYNCIDLETNND</sequence>
<feature type="repeat" description="ANK" evidence="3">
    <location>
        <begin position="78"/>
        <end position="110"/>
    </location>
</feature>